<keyword evidence="2" id="KW-1185">Reference proteome</keyword>
<accession>A0AA43XI61</accession>
<sequence>MPNSKKIIVHLPPSIVEDADRLAKIENLDRSEFLTRAVRSYIQEKCFGEKLCNIKAGYEEMASINTALAELGMSLDLPFLEEYEGKISESD</sequence>
<dbReference type="RefSeq" id="WP_160718328.1">
    <property type="nucleotide sequence ID" value="NZ_SUMG01000001.1"/>
</dbReference>
<dbReference type="InterPro" id="IPR013321">
    <property type="entry name" value="Arc_rbn_hlx_hlx"/>
</dbReference>
<name>A0AA43XI61_9CLOT</name>
<comment type="caution">
    <text evidence="1">The sequence shown here is derived from an EMBL/GenBank/DDBJ whole genome shotgun (WGS) entry which is preliminary data.</text>
</comment>
<dbReference type="Proteomes" id="UP000449710">
    <property type="component" value="Unassembled WGS sequence"/>
</dbReference>
<gene>
    <name evidence="1" type="ORF">ISALK_00770</name>
</gene>
<reference evidence="1 2" key="1">
    <citation type="submission" date="2019-04" db="EMBL/GenBank/DDBJ databases">
        <title>Isachenkonia alkalipeptolytica gen. nov. sp. nov. a new anaerobic, alkiliphilic organothrophic bacterium capable to reduce synthesized ferrihydrite isolated from a soda lake.</title>
        <authorList>
            <person name="Toshchakov S.V."/>
            <person name="Zavarzina D.G."/>
            <person name="Zhilina T.N."/>
            <person name="Kostrikina N.A."/>
            <person name="Kublanov I.V."/>
        </authorList>
    </citation>
    <scope>NUCLEOTIDE SEQUENCE [LARGE SCALE GENOMIC DNA]</scope>
    <source>
        <strain evidence="1 2">Z-1701</strain>
    </source>
</reference>
<dbReference type="Gene3D" id="1.10.1220.10">
    <property type="entry name" value="Met repressor-like"/>
    <property type="match status" value="1"/>
</dbReference>
<organism evidence="1 2">
    <name type="scientific">Isachenkonia alkalipeptolytica</name>
    <dbReference type="NCBI Taxonomy" id="2565777"/>
    <lineage>
        <taxon>Bacteria</taxon>
        <taxon>Bacillati</taxon>
        <taxon>Bacillota</taxon>
        <taxon>Clostridia</taxon>
        <taxon>Eubacteriales</taxon>
        <taxon>Clostridiaceae</taxon>
        <taxon>Isachenkonia</taxon>
    </lineage>
</organism>
<evidence type="ECO:0000313" key="2">
    <source>
        <dbReference type="Proteomes" id="UP000449710"/>
    </source>
</evidence>
<dbReference type="AlphaFoldDB" id="A0AA43XI61"/>
<evidence type="ECO:0000313" key="1">
    <source>
        <dbReference type="EMBL" id="NBG87022.1"/>
    </source>
</evidence>
<proteinExistence type="predicted"/>
<dbReference type="EMBL" id="SUMG01000001">
    <property type="protein sequence ID" value="NBG87022.1"/>
    <property type="molecule type" value="Genomic_DNA"/>
</dbReference>
<protein>
    <submittedName>
        <fullName evidence="1">CopG family transcriptional regulator</fullName>
    </submittedName>
</protein>
<dbReference type="GO" id="GO:0006355">
    <property type="term" value="P:regulation of DNA-templated transcription"/>
    <property type="evidence" value="ECO:0007669"/>
    <property type="project" value="InterPro"/>
</dbReference>